<evidence type="ECO:0008006" key="6">
    <source>
        <dbReference type="Google" id="ProtNLM"/>
    </source>
</evidence>
<evidence type="ECO:0000313" key="4">
    <source>
        <dbReference type="EMBL" id="KGD78407.1"/>
    </source>
</evidence>
<evidence type="ECO:0000256" key="1">
    <source>
        <dbReference type="ARBA" id="ARBA00009075"/>
    </source>
</evidence>
<name>A0A095TP06_9GAMM</name>
<dbReference type="InterPro" id="IPR005318">
    <property type="entry name" value="OM_porin_bac"/>
</dbReference>
<dbReference type="Pfam" id="PF03573">
    <property type="entry name" value="OprD"/>
    <property type="match status" value="1"/>
</dbReference>
<comment type="similarity">
    <text evidence="1">Belongs to the outer membrane porin (Opr) (TC 1.B.25) family.</text>
</comment>
<evidence type="ECO:0000313" key="5">
    <source>
        <dbReference type="Proteomes" id="UP000029577"/>
    </source>
</evidence>
<dbReference type="Proteomes" id="UP000029577">
    <property type="component" value="Unassembled WGS sequence"/>
</dbReference>
<dbReference type="EMBL" id="JPKR02000005">
    <property type="protein sequence ID" value="KGD78407.1"/>
    <property type="molecule type" value="Genomic_DNA"/>
</dbReference>
<accession>A0A095TP06</accession>
<dbReference type="eggNOG" id="ENOG502Z9I0">
    <property type="taxonomic scope" value="Bacteria"/>
</dbReference>
<keyword evidence="3" id="KW-0732">Signal</keyword>
<dbReference type="GO" id="GO:0016020">
    <property type="term" value="C:membrane"/>
    <property type="evidence" value="ECO:0007669"/>
    <property type="project" value="InterPro"/>
</dbReference>
<protein>
    <recommendedName>
        <fullName evidence="6">Porin</fullName>
    </recommendedName>
</protein>
<evidence type="ECO:0000256" key="3">
    <source>
        <dbReference type="ARBA" id="ARBA00022729"/>
    </source>
</evidence>
<dbReference type="AlphaFoldDB" id="A0A095TP06"/>
<dbReference type="InterPro" id="IPR023614">
    <property type="entry name" value="Porin_dom_sf"/>
</dbReference>
<proteinExistence type="inferred from homology"/>
<comment type="caution">
    <text evidence="4">The sequence shown here is derived from an EMBL/GenBank/DDBJ whole genome shotgun (WGS) entry which is preliminary data.</text>
</comment>
<dbReference type="STRING" id="642227.HA49_03285"/>
<dbReference type="Gene3D" id="2.40.160.10">
    <property type="entry name" value="Porin"/>
    <property type="match status" value="1"/>
</dbReference>
<gene>
    <name evidence="4" type="ORF">HA49_03285</name>
</gene>
<organism evidence="4 5">
    <name type="scientific">Tatumella morbirosei</name>
    <dbReference type="NCBI Taxonomy" id="642227"/>
    <lineage>
        <taxon>Bacteria</taxon>
        <taxon>Pseudomonadati</taxon>
        <taxon>Pseudomonadota</taxon>
        <taxon>Gammaproteobacteria</taxon>
        <taxon>Enterobacterales</taxon>
        <taxon>Erwiniaceae</taxon>
        <taxon>Tatumella</taxon>
    </lineage>
</organism>
<reference evidence="4" key="1">
    <citation type="submission" date="2014-12" db="EMBL/GenBank/DDBJ databases">
        <title>The draft genome of the Tatumella morbirosei type strain, LMG23360T isolated from pineapple rot.</title>
        <authorList>
            <person name="Smits T.H."/>
            <person name="Palmer M."/>
            <person name="Venter S.N."/>
            <person name="Duffy B."/>
            <person name="Steenkamp E.T."/>
            <person name="Chan W.Y."/>
            <person name="Coutinho T.A."/>
            <person name="Coetzee M.P."/>
            <person name="De Maayer P."/>
        </authorList>
    </citation>
    <scope>NUCLEOTIDE SEQUENCE [LARGE SCALE GENOMIC DNA]</scope>
    <source>
        <strain evidence="4">LMG 23360</strain>
    </source>
</reference>
<keyword evidence="2" id="KW-0813">Transport</keyword>
<keyword evidence="5" id="KW-1185">Reference proteome</keyword>
<evidence type="ECO:0000256" key="2">
    <source>
        <dbReference type="ARBA" id="ARBA00022448"/>
    </source>
</evidence>
<sequence length="437" mass="49557">MIFTPGVQAGVTNSDSQEINEGPVGSPWFSFFDQSETTLSLKNYWKSLDEEESGNRKTHSAWGQGAEASFHSGDIAGILGVDVTWTRVFKLAASDYFQSRGVLYDSAHQNKKSSAAGYQKFGQRNIRLQYRLAENDLKGRIGWMPLKNLGVITSSNRLSLTTYSGWYAGITHNSLSLQGGIVRKSMSRSSPENTRFMTNDRQMIRSLNTLDLRWNDKSKNLQYAWGESSDYLSRHILQATVRPVSSLSLNGQIYLTRALKNYRAMTEKYRDFDSRAQHFALEALIEKERWQTRWSLAYTSAPRQNNVGTYPYHMSKNSRGTFNAMSKAGNDYNRDREKVLSGLIGYQFTPEINLGFVGTIARFSYQSVPVTTGELNFFTRWKPAEKTLRNLTVSAMFGPGWSYKTSSGKTPLLKDARFQRANSYAGELVAEYKFSLY</sequence>